<evidence type="ECO:0000256" key="1">
    <source>
        <dbReference type="SAM" id="MobiDB-lite"/>
    </source>
</evidence>
<organism evidence="2 3">
    <name type="scientific">Cryphonectria parasitica (strain ATCC 38755 / EP155)</name>
    <dbReference type="NCBI Taxonomy" id="660469"/>
    <lineage>
        <taxon>Eukaryota</taxon>
        <taxon>Fungi</taxon>
        <taxon>Dikarya</taxon>
        <taxon>Ascomycota</taxon>
        <taxon>Pezizomycotina</taxon>
        <taxon>Sordariomycetes</taxon>
        <taxon>Sordariomycetidae</taxon>
        <taxon>Diaporthales</taxon>
        <taxon>Cryphonectriaceae</taxon>
        <taxon>Cryphonectria-Endothia species complex</taxon>
        <taxon>Cryphonectria</taxon>
    </lineage>
</organism>
<name>A0A9P5CLX8_CRYP1</name>
<evidence type="ECO:0000313" key="3">
    <source>
        <dbReference type="Proteomes" id="UP000803844"/>
    </source>
</evidence>
<evidence type="ECO:0000313" key="2">
    <source>
        <dbReference type="EMBL" id="KAF3763548.1"/>
    </source>
</evidence>
<keyword evidence="3" id="KW-1185">Reference proteome</keyword>
<dbReference type="Proteomes" id="UP000803844">
    <property type="component" value="Unassembled WGS sequence"/>
</dbReference>
<sequence length="199" mass="22426">MSSKVTKSLRRPALKTRDRNSLLQAILEFCVDMPSCLNCEVRGLSSCQVSAQFSDRCSECVRLGQSRCDVLGPSSSDLRSISRQHRKLEDEMEELEEARRALDARIDRVRKQKRMWRVRLARAIQRSLDSVKTLERVEREEAEAERRAAAEANRSIEELVPVGPLPADSDSLSQMGFDSSLLEEFDFSALQAEGVPPAS</sequence>
<gene>
    <name evidence="2" type="ORF">M406DRAFT_357122</name>
</gene>
<dbReference type="GeneID" id="63840726"/>
<feature type="compositionally biased region" description="Basic and acidic residues" evidence="1">
    <location>
        <begin position="142"/>
        <end position="157"/>
    </location>
</feature>
<comment type="caution">
    <text evidence="2">The sequence shown here is derived from an EMBL/GenBank/DDBJ whole genome shotgun (WGS) entry which is preliminary data.</text>
</comment>
<dbReference type="OrthoDB" id="5241776at2759"/>
<accession>A0A9P5CLX8</accession>
<proteinExistence type="predicted"/>
<feature type="region of interest" description="Disordered" evidence="1">
    <location>
        <begin position="142"/>
        <end position="171"/>
    </location>
</feature>
<dbReference type="EMBL" id="MU032349">
    <property type="protein sequence ID" value="KAF3763548.1"/>
    <property type="molecule type" value="Genomic_DNA"/>
</dbReference>
<reference evidence="2" key="1">
    <citation type="journal article" date="2020" name="Phytopathology">
        <title>Genome sequence of the chestnut blight fungus Cryphonectria parasitica EP155: A fundamental resource for an archetypical invasive plant pathogen.</title>
        <authorList>
            <person name="Crouch J.A."/>
            <person name="Dawe A."/>
            <person name="Aerts A."/>
            <person name="Barry K."/>
            <person name="Churchill A.C.L."/>
            <person name="Grimwood J."/>
            <person name="Hillman B."/>
            <person name="Milgroom M.G."/>
            <person name="Pangilinan J."/>
            <person name="Smith M."/>
            <person name="Salamov A."/>
            <person name="Schmutz J."/>
            <person name="Yadav J."/>
            <person name="Grigoriev I.V."/>
            <person name="Nuss D."/>
        </authorList>
    </citation>
    <scope>NUCLEOTIDE SEQUENCE</scope>
    <source>
        <strain evidence="2">EP155</strain>
    </source>
</reference>
<dbReference type="AlphaFoldDB" id="A0A9P5CLX8"/>
<dbReference type="RefSeq" id="XP_040774509.1">
    <property type="nucleotide sequence ID" value="XM_040923597.1"/>
</dbReference>
<protein>
    <submittedName>
        <fullName evidence="2">Uncharacterized protein</fullName>
    </submittedName>
</protein>